<dbReference type="Proteomes" id="UP000182259">
    <property type="component" value="Chromosome V"/>
</dbReference>
<gene>
    <name evidence="2" type="ORF">SAMEA4029009_CIC11G00000003796</name>
</gene>
<protein>
    <submittedName>
        <fullName evidence="2">CIC11C00000003796</fullName>
    </submittedName>
</protein>
<dbReference type="Gene3D" id="2.40.50.770">
    <property type="entry name" value="RecQ-mediated genome instability protein Rmi1, C-terminal domain"/>
    <property type="match status" value="1"/>
</dbReference>
<feature type="domain" description="RecQ mediated genome instability protein 1 OB-fold" evidence="1">
    <location>
        <begin position="11"/>
        <end position="155"/>
    </location>
</feature>
<evidence type="ECO:0000259" key="1">
    <source>
        <dbReference type="Pfam" id="PF08585"/>
    </source>
</evidence>
<evidence type="ECO:0000313" key="2">
    <source>
        <dbReference type="EMBL" id="SGZ57673.1"/>
    </source>
</evidence>
<dbReference type="AlphaFoldDB" id="A0A1L0C249"/>
<dbReference type="Pfam" id="PF08585">
    <property type="entry name" value="RMI1_N_C"/>
    <property type="match status" value="1"/>
</dbReference>
<name>A0A1L0C249_9ASCO</name>
<dbReference type="InterPro" id="IPR042470">
    <property type="entry name" value="RMI1_N_C_sf"/>
</dbReference>
<sequence>MSTFVIADYADKPDIPLTSAVSCNIIQITNVAQSKEKTLEEWKYYHNPNTAPFERMEHVSRPVIYGIDLEETEQVAKVSSAKATYKLMLRDQNNNYFYALEVEEIPFLHPREKSTNSPLPIPLGGRVMLQKGTIVHYGMVLLRKHQCNYLGVDMNSDLAKQLNDGVVKKYIDVMEQQLRASARPGGTM</sequence>
<proteinExistence type="predicted"/>
<dbReference type="InterPro" id="IPR013894">
    <property type="entry name" value="RMI1_OB"/>
</dbReference>
<dbReference type="EMBL" id="LT635768">
    <property type="protein sequence ID" value="SGZ57673.1"/>
    <property type="molecule type" value="Genomic_DNA"/>
</dbReference>
<accession>A0A1L0C249</accession>
<reference evidence="2 3" key="1">
    <citation type="submission" date="2016-10" db="EMBL/GenBank/DDBJ databases">
        <authorList>
            <person name="de Groot N.N."/>
        </authorList>
    </citation>
    <scope>NUCLEOTIDE SEQUENCE [LARGE SCALE GENOMIC DNA]</scope>
    <source>
        <strain evidence="2 3">PYCC 4715</strain>
    </source>
</reference>
<organism evidence="2 3">
    <name type="scientific">Sungouiella intermedia</name>
    <dbReference type="NCBI Taxonomy" id="45354"/>
    <lineage>
        <taxon>Eukaryota</taxon>
        <taxon>Fungi</taxon>
        <taxon>Dikarya</taxon>
        <taxon>Ascomycota</taxon>
        <taxon>Saccharomycotina</taxon>
        <taxon>Pichiomycetes</taxon>
        <taxon>Metschnikowiaceae</taxon>
        <taxon>Sungouiella</taxon>
    </lineage>
</organism>
<evidence type="ECO:0000313" key="3">
    <source>
        <dbReference type="Proteomes" id="UP000182259"/>
    </source>
</evidence>